<dbReference type="InterPro" id="IPR042235">
    <property type="entry name" value="ZP-C_dom"/>
</dbReference>
<protein>
    <submittedName>
        <fullName evidence="2">POM121 and ZP3 fusion protein-like</fullName>
    </submittedName>
</protein>
<gene>
    <name evidence="2" type="primary">LOC113079109</name>
</gene>
<dbReference type="RefSeq" id="XP_026107095.1">
    <property type="nucleotide sequence ID" value="XM_026251310.1"/>
</dbReference>
<name>A0A6P6NCW1_CARAU</name>
<dbReference type="AlphaFoldDB" id="A0A6P6NCW1"/>
<dbReference type="GO" id="GO:0031012">
    <property type="term" value="C:extracellular matrix"/>
    <property type="evidence" value="ECO:0007669"/>
    <property type="project" value="TreeGrafter"/>
</dbReference>
<dbReference type="GO" id="GO:0032190">
    <property type="term" value="F:acrosin binding"/>
    <property type="evidence" value="ECO:0007669"/>
    <property type="project" value="TreeGrafter"/>
</dbReference>
<accession>A0A6P6NCW1</accession>
<dbReference type="GeneID" id="113079109"/>
<keyword evidence="1" id="KW-1185">Reference proteome</keyword>
<reference evidence="2" key="1">
    <citation type="submission" date="2025-08" db="UniProtKB">
        <authorList>
            <consortium name="RefSeq"/>
        </authorList>
    </citation>
    <scope>IDENTIFICATION</scope>
    <source>
        <strain evidence="2">Wakin</strain>
        <tissue evidence="2">Muscle</tissue>
    </source>
</reference>
<organism evidence="1 2">
    <name type="scientific">Carassius auratus</name>
    <name type="common">Goldfish</name>
    <dbReference type="NCBI Taxonomy" id="7957"/>
    <lineage>
        <taxon>Eukaryota</taxon>
        <taxon>Metazoa</taxon>
        <taxon>Chordata</taxon>
        <taxon>Craniata</taxon>
        <taxon>Vertebrata</taxon>
        <taxon>Euteleostomi</taxon>
        <taxon>Actinopterygii</taxon>
        <taxon>Neopterygii</taxon>
        <taxon>Teleostei</taxon>
        <taxon>Ostariophysi</taxon>
        <taxon>Cypriniformes</taxon>
        <taxon>Cyprinidae</taxon>
        <taxon>Cyprininae</taxon>
        <taxon>Carassius</taxon>
    </lineage>
</organism>
<evidence type="ECO:0000313" key="2">
    <source>
        <dbReference type="RefSeq" id="XP_026107095.1"/>
    </source>
</evidence>
<dbReference type="PANTHER" id="PTHR11576:SF2">
    <property type="entry name" value="ZONA PELLUCIDA SPERM-BINDING PROTEIN 3"/>
    <property type="match status" value="1"/>
</dbReference>
<dbReference type="GO" id="GO:2000344">
    <property type="term" value="P:positive regulation of acrosome reaction"/>
    <property type="evidence" value="ECO:0007669"/>
    <property type="project" value="TreeGrafter"/>
</dbReference>
<dbReference type="Proteomes" id="UP000515129">
    <property type="component" value="Unplaced"/>
</dbReference>
<dbReference type="OrthoDB" id="8880842at2759"/>
<dbReference type="GO" id="GO:0035803">
    <property type="term" value="P:egg coat formation"/>
    <property type="evidence" value="ECO:0007669"/>
    <property type="project" value="TreeGrafter"/>
</dbReference>
<dbReference type="Gene3D" id="2.60.40.4100">
    <property type="entry name" value="Zona pellucida, ZP-C domain"/>
    <property type="match status" value="1"/>
</dbReference>
<sequence>MFQGGSSPSIYITCTVKATLASAPSDALHKSCSFSNGWLAADGNHQVCACCDSTCGPEGDVMLLLGVFIGKARPHSVL</sequence>
<dbReference type="KEGG" id="caua:113079109"/>
<dbReference type="PANTHER" id="PTHR11576">
    <property type="entry name" value="ZONA PELLUCIDA SPERM-BINDING PROTEIN 3"/>
    <property type="match status" value="1"/>
</dbReference>
<proteinExistence type="predicted"/>
<evidence type="ECO:0000313" key="1">
    <source>
        <dbReference type="Proteomes" id="UP000515129"/>
    </source>
</evidence>
<dbReference type="GO" id="GO:0007339">
    <property type="term" value="P:binding of sperm to zona pellucida"/>
    <property type="evidence" value="ECO:0007669"/>
    <property type="project" value="TreeGrafter"/>
</dbReference>